<dbReference type="EnsemblBacteria" id="ABF40733">
    <property type="protein sequence ID" value="ABF40733"/>
    <property type="gene ID" value="Acid345_1732"/>
</dbReference>
<dbReference type="GO" id="GO:0015833">
    <property type="term" value="P:peptide transport"/>
    <property type="evidence" value="ECO:0007669"/>
    <property type="project" value="TreeGrafter"/>
</dbReference>
<name>Q1IQW7_KORVE</name>
<accession>Q1IQW7</accession>
<dbReference type="PANTHER" id="PTHR30290">
    <property type="entry name" value="PERIPLASMIC BINDING COMPONENT OF ABC TRANSPORTER"/>
    <property type="match status" value="1"/>
</dbReference>
<evidence type="ECO:0000313" key="3">
    <source>
        <dbReference type="Proteomes" id="UP000002432"/>
    </source>
</evidence>
<dbReference type="EMBL" id="CP000360">
    <property type="protein sequence ID" value="ABF40733.1"/>
    <property type="molecule type" value="Genomic_DNA"/>
</dbReference>
<dbReference type="GO" id="GO:1904680">
    <property type="term" value="F:peptide transmembrane transporter activity"/>
    <property type="evidence" value="ECO:0007669"/>
    <property type="project" value="TreeGrafter"/>
</dbReference>
<dbReference type="KEGG" id="aba:Acid345_1732"/>
<gene>
    <name evidence="2" type="ordered locus">Acid345_1732</name>
</gene>
<dbReference type="Proteomes" id="UP000002432">
    <property type="component" value="Chromosome"/>
</dbReference>
<keyword evidence="3" id="KW-1185">Reference proteome</keyword>
<dbReference type="AlphaFoldDB" id="Q1IQW7"/>
<dbReference type="Pfam" id="PF00496">
    <property type="entry name" value="SBP_bac_5"/>
    <property type="match status" value="1"/>
</dbReference>
<dbReference type="eggNOG" id="COG0747">
    <property type="taxonomic scope" value="Bacteria"/>
</dbReference>
<dbReference type="Gene3D" id="3.10.105.10">
    <property type="entry name" value="Dipeptide-binding Protein, Domain 3"/>
    <property type="match status" value="1"/>
</dbReference>
<reference evidence="2 3" key="1">
    <citation type="journal article" date="2009" name="Appl. Environ. Microbiol.">
        <title>Three genomes from the phylum Acidobacteria provide insight into the lifestyles of these microorganisms in soils.</title>
        <authorList>
            <person name="Ward N.L."/>
            <person name="Challacombe J.F."/>
            <person name="Janssen P.H."/>
            <person name="Henrissat B."/>
            <person name="Coutinho P.M."/>
            <person name="Wu M."/>
            <person name="Xie G."/>
            <person name="Haft D.H."/>
            <person name="Sait M."/>
            <person name="Badger J."/>
            <person name="Barabote R.D."/>
            <person name="Bradley B."/>
            <person name="Brettin T.S."/>
            <person name="Brinkac L.M."/>
            <person name="Bruce D."/>
            <person name="Creasy T."/>
            <person name="Daugherty S.C."/>
            <person name="Davidsen T.M."/>
            <person name="DeBoy R.T."/>
            <person name="Detter J.C."/>
            <person name="Dodson R.J."/>
            <person name="Durkin A.S."/>
            <person name="Ganapathy A."/>
            <person name="Gwinn-Giglio M."/>
            <person name="Han C.S."/>
            <person name="Khouri H."/>
            <person name="Kiss H."/>
            <person name="Kothari S.P."/>
            <person name="Madupu R."/>
            <person name="Nelson K.E."/>
            <person name="Nelson W.C."/>
            <person name="Paulsen I."/>
            <person name="Penn K."/>
            <person name="Ren Q."/>
            <person name="Rosovitz M.J."/>
            <person name="Selengut J.D."/>
            <person name="Shrivastava S."/>
            <person name="Sullivan S.A."/>
            <person name="Tapia R."/>
            <person name="Thompson L.S."/>
            <person name="Watkins K.L."/>
            <person name="Yang Q."/>
            <person name="Yu C."/>
            <person name="Zafar N."/>
            <person name="Zhou L."/>
            <person name="Kuske C.R."/>
        </authorList>
    </citation>
    <scope>NUCLEOTIDE SEQUENCE [LARGE SCALE GENOMIC DNA]</scope>
    <source>
        <strain evidence="2 3">Ellin345</strain>
    </source>
</reference>
<organism evidence="2 3">
    <name type="scientific">Koribacter versatilis (strain Ellin345)</name>
    <dbReference type="NCBI Taxonomy" id="204669"/>
    <lineage>
        <taxon>Bacteria</taxon>
        <taxon>Pseudomonadati</taxon>
        <taxon>Acidobacteriota</taxon>
        <taxon>Terriglobia</taxon>
        <taxon>Terriglobales</taxon>
        <taxon>Candidatus Korobacteraceae</taxon>
        <taxon>Candidatus Korobacter</taxon>
    </lineage>
</organism>
<sequence length="447" mass="49078">MKRTTFLLLVISSVLLTSLGFARTRPRQGGTLRVEMRAEASQWMNSAVRMLVFDSLTQMDDSGHVGPALAVRWDSQSDDRRWQFWLRPDVRFHDGTPLSAATVVQSLTAQACVGCPWRSVHVSGDSVVFESETPVPQLPALLANSRYAVGRRDESGNLVGTGPFRFAAMVNGAATLSAVEDSSRGRPYVNAIEVRGQRSLRDQWMDVSVGRADVVEVPAELLRRAQQEHMRLLISRDVDLIALVIDDSDSAVRDARVREALALSIDRGALFNVVFQKQGEVTASLLPNWLSGYSFAFLSTPNLSKAKELRSQLDKPADLTLSVEGGDPVLQLIADRVALNTKDAGLTVRALSTPGRSTLRLLRLHVEETMPGAAYVTLTGQLAQGERSPAEDVVAVFHQEQELLAKRTVVPLLYTPRSVAYAPRVHDLALSPDGGLRMADFWLEDAK</sequence>
<evidence type="ECO:0000259" key="1">
    <source>
        <dbReference type="Pfam" id="PF00496"/>
    </source>
</evidence>
<dbReference type="InterPro" id="IPR000914">
    <property type="entry name" value="SBP_5_dom"/>
</dbReference>
<feature type="domain" description="Solute-binding protein family 5" evidence="1">
    <location>
        <begin position="65"/>
        <end position="353"/>
    </location>
</feature>
<dbReference type="HOGENOM" id="CLU_612217_0_0_0"/>
<evidence type="ECO:0000313" key="2">
    <source>
        <dbReference type="EMBL" id="ABF40733.1"/>
    </source>
</evidence>
<protein>
    <submittedName>
        <fullName evidence="2">ABC peptide transporter, periplasmic ligand binding protein</fullName>
    </submittedName>
</protein>
<dbReference type="Gene3D" id="3.40.190.10">
    <property type="entry name" value="Periplasmic binding protein-like II"/>
    <property type="match status" value="1"/>
</dbReference>
<dbReference type="SUPFAM" id="SSF53850">
    <property type="entry name" value="Periplasmic binding protein-like II"/>
    <property type="match status" value="1"/>
</dbReference>
<dbReference type="STRING" id="204669.Acid345_1732"/>
<dbReference type="RefSeq" id="WP_011522535.1">
    <property type="nucleotide sequence ID" value="NC_008009.1"/>
</dbReference>
<dbReference type="InterPro" id="IPR039424">
    <property type="entry name" value="SBP_5"/>
</dbReference>
<proteinExistence type="predicted"/>